<dbReference type="OrthoDB" id="8234829at2"/>
<reference evidence="2 3" key="1">
    <citation type="submission" date="2016-02" db="EMBL/GenBank/DDBJ databases">
        <title>Complete Genome of H5569, the type strain of the newly described species Haematospirillium jordaniae.</title>
        <authorList>
            <person name="Nicholson A.C."/>
            <person name="Humrighouse B.W."/>
            <person name="Loparov V."/>
            <person name="McQuiston J.R."/>
        </authorList>
    </citation>
    <scope>NUCLEOTIDE SEQUENCE [LARGE SCALE GENOMIC DNA]</scope>
    <source>
        <strain evidence="2 3">H5569</strain>
        <plasmid evidence="3">Plasmid unnamed 1</plasmid>
    </source>
</reference>
<gene>
    <name evidence="2" type="ORF">AY555_10150</name>
</gene>
<dbReference type="SUPFAM" id="SSF47413">
    <property type="entry name" value="lambda repressor-like DNA-binding domains"/>
    <property type="match status" value="1"/>
</dbReference>
<dbReference type="InterPro" id="IPR010982">
    <property type="entry name" value="Lambda_DNA-bd_dom_sf"/>
</dbReference>
<dbReference type="RefSeq" id="WP_066136972.1">
    <property type="nucleotide sequence ID" value="NZ_CP014526.1"/>
</dbReference>
<feature type="domain" description="HTH cro/C1-type" evidence="1">
    <location>
        <begin position="6"/>
        <end position="47"/>
    </location>
</feature>
<proteinExistence type="predicted"/>
<keyword evidence="3" id="KW-1185">Reference proteome</keyword>
<dbReference type="Proteomes" id="UP000076066">
    <property type="component" value="Plasmid unnamed 1"/>
</dbReference>
<keyword evidence="2" id="KW-0614">Plasmid</keyword>
<protein>
    <recommendedName>
        <fullName evidence="1">HTH cro/C1-type domain-containing protein</fullName>
    </recommendedName>
</protein>
<dbReference type="SMART" id="SM00530">
    <property type="entry name" value="HTH_XRE"/>
    <property type="match status" value="1"/>
</dbReference>
<dbReference type="AlphaFoldDB" id="A0A143DG53"/>
<dbReference type="Gene3D" id="1.10.260.40">
    <property type="entry name" value="lambda repressor-like DNA-binding domains"/>
    <property type="match status" value="1"/>
</dbReference>
<accession>A0A143DG53</accession>
<evidence type="ECO:0000313" key="3">
    <source>
        <dbReference type="Proteomes" id="UP000076066"/>
    </source>
</evidence>
<dbReference type="PROSITE" id="PS50943">
    <property type="entry name" value="HTH_CROC1"/>
    <property type="match status" value="1"/>
</dbReference>
<dbReference type="GO" id="GO:0003677">
    <property type="term" value="F:DNA binding"/>
    <property type="evidence" value="ECO:0007669"/>
    <property type="project" value="InterPro"/>
</dbReference>
<evidence type="ECO:0000259" key="1">
    <source>
        <dbReference type="PROSITE" id="PS50943"/>
    </source>
</evidence>
<evidence type="ECO:0000313" key="2">
    <source>
        <dbReference type="EMBL" id="AMW35732.1"/>
    </source>
</evidence>
<dbReference type="EMBL" id="CP014526">
    <property type="protein sequence ID" value="AMW35732.1"/>
    <property type="molecule type" value="Genomic_DNA"/>
</dbReference>
<sequence>MTPRDFRAWRRKMGLTQEQAAELLGMGRTAVSQYDTGKRRAPAEVIETVPRYIALACAAISHGLAPYGSDEEEGR</sequence>
<dbReference type="InterPro" id="IPR001387">
    <property type="entry name" value="Cro/C1-type_HTH"/>
</dbReference>
<dbReference type="CDD" id="cd00093">
    <property type="entry name" value="HTH_XRE"/>
    <property type="match status" value="1"/>
</dbReference>
<dbReference type="KEGG" id="hjo:AY555_10150"/>
<geneLocation type="plasmid" evidence="2 3">
    <name>unnamed 1</name>
</geneLocation>
<dbReference type="GeneID" id="53317510"/>
<name>A0A143DG53_9PROT</name>
<dbReference type="Pfam" id="PF01381">
    <property type="entry name" value="HTH_3"/>
    <property type="match status" value="1"/>
</dbReference>
<organism evidence="2 3">
    <name type="scientific">Haematospirillum jordaniae</name>
    <dbReference type="NCBI Taxonomy" id="1549855"/>
    <lineage>
        <taxon>Bacteria</taxon>
        <taxon>Pseudomonadati</taxon>
        <taxon>Pseudomonadota</taxon>
        <taxon>Alphaproteobacteria</taxon>
        <taxon>Rhodospirillales</taxon>
        <taxon>Novispirillaceae</taxon>
        <taxon>Haematospirillum</taxon>
    </lineage>
</organism>